<accession>A0A4R2JD88</accession>
<evidence type="ECO:0000256" key="1">
    <source>
        <dbReference type="SAM" id="SignalP"/>
    </source>
</evidence>
<name>A0A4R2JD88_9PSEU</name>
<dbReference type="RefSeq" id="WP_132122589.1">
    <property type="nucleotide sequence ID" value="NZ_SLWS01000008.1"/>
</dbReference>
<reference evidence="2 3" key="1">
    <citation type="submission" date="2019-03" db="EMBL/GenBank/DDBJ databases">
        <title>Genomic Encyclopedia of Type Strains, Phase IV (KMG-IV): sequencing the most valuable type-strain genomes for metagenomic binning, comparative biology and taxonomic classification.</title>
        <authorList>
            <person name="Goeker M."/>
        </authorList>
    </citation>
    <scope>NUCLEOTIDE SEQUENCE [LARGE SCALE GENOMIC DNA]</scope>
    <source>
        <strain evidence="2 3">DSM 45934</strain>
    </source>
</reference>
<feature type="chain" id="PRO_5020282269" evidence="1">
    <location>
        <begin position="25"/>
        <end position="302"/>
    </location>
</feature>
<evidence type="ECO:0000313" key="2">
    <source>
        <dbReference type="EMBL" id="TCO54796.1"/>
    </source>
</evidence>
<sequence length="302" mass="31828">MRRVFVLPLLLLSMVVAFVTPAAAASPTRVITLPGAHSVEPVAAGTGTTFYAGDLFHGDIYRGDVRKGTAELFIQRPGGMAVGLDVDKCHDLLFVAGGGGTAEVYNTRTRALVASYKLGDPATSFINDVVTTPFGAWFTDSLQPKLYFVPTAFGVPGPVRTLNLSGPAAGDPGHFTVNDIAATASGNALFVVPQDLGKLVRINPFTGASAVVAGVDVPQTDGLVLDGHELWAVQTFQNKISRWRLSDDLGGGTFEKDIVDPQNFRVPLGAAKFGDKLAVANAHFDTGYPPTNPTYEVLVVDA</sequence>
<dbReference type="EMBL" id="SLWS01000008">
    <property type="protein sequence ID" value="TCO54796.1"/>
    <property type="molecule type" value="Genomic_DNA"/>
</dbReference>
<protein>
    <submittedName>
        <fullName evidence="2">Sugar lactone lactonase YvrE</fullName>
    </submittedName>
</protein>
<organism evidence="2 3">
    <name type="scientific">Actinocrispum wychmicini</name>
    <dbReference type="NCBI Taxonomy" id="1213861"/>
    <lineage>
        <taxon>Bacteria</taxon>
        <taxon>Bacillati</taxon>
        <taxon>Actinomycetota</taxon>
        <taxon>Actinomycetes</taxon>
        <taxon>Pseudonocardiales</taxon>
        <taxon>Pseudonocardiaceae</taxon>
        <taxon>Actinocrispum</taxon>
    </lineage>
</organism>
<keyword evidence="3" id="KW-1185">Reference proteome</keyword>
<dbReference type="OrthoDB" id="504981at2"/>
<feature type="signal peptide" evidence="1">
    <location>
        <begin position="1"/>
        <end position="24"/>
    </location>
</feature>
<proteinExistence type="predicted"/>
<dbReference type="Gene3D" id="2.120.10.30">
    <property type="entry name" value="TolB, C-terminal domain"/>
    <property type="match status" value="1"/>
</dbReference>
<dbReference type="Proteomes" id="UP000295680">
    <property type="component" value="Unassembled WGS sequence"/>
</dbReference>
<dbReference type="SUPFAM" id="SSF63829">
    <property type="entry name" value="Calcium-dependent phosphotriesterase"/>
    <property type="match status" value="1"/>
</dbReference>
<dbReference type="InterPro" id="IPR011042">
    <property type="entry name" value="6-blade_b-propeller_TolB-like"/>
</dbReference>
<dbReference type="AlphaFoldDB" id="A0A4R2JD88"/>
<evidence type="ECO:0000313" key="3">
    <source>
        <dbReference type="Proteomes" id="UP000295680"/>
    </source>
</evidence>
<comment type="caution">
    <text evidence="2">The sequence shown here is derived from an EMBL/GenBank/DDBJ whole genome shotgun (WGS) entry which is preliminary data.</text>
</comment>
<gene>
    <name evidence="2" type="ORF">EV192_10884</name>
</gene>
<keyword evidence="1" id="KW-0732">Signal</keyword>